<dbReference type="EMBL" id="VVYV01000073">
    <property type="protein sequence ID" value="KAA5412341.1"/>
    <property type="molecule type" value="Genomic_DNA"/>
</dbReference>
<accession>A0A642PNT4</accession>
<name>A0A642PNT4_9BACE</name>
<dbReference type="AlphaFoldDB" id="A0A642PNT4"/>
<evidence type="ECO:0000313" key="1">
    <source>
        <dbReference type="EMBL" id="KAA5412341.1"/>
    </source>
</evidence>
<protein>
    <submittedName>
        <fullName evidence="1">Uncharacterized protein</fullName>
    </submittedName>
</protein>
<comment type="caution">
    <text evidence="1">The sequence shown here is derived from an EMBL/GenBank/DDBJ whole genome shotgun (WGS) entry which is preliminary data.</text>
</comment>
<reference evidence="1 2" key="1">
    <citation type="journal article" date="2019" name="Nat. Med.">
        <title>A library of human gut bacterial isolates paired with longitudinal multiomics data enables mechanistic microbiome research.</title>
        <authorList>
            <person name="Poyet M."/>
            <person name="Groussin M."/>
            <person name="Gibbons S.M."/>
            <person name="Avila-Pacheco J."/>
            <person name="Jiang X."/>
            <person name="Kearney S.M."/>
            <person name="Perrotta A.R."/>
            <person name="Berdy B."/>
            <person name="Zhao S."/>
            <person name="Lieberman T.D."/>
            <person name="Swanson P.K."/>
            <person name="Smith M."/>
            <person name="Roesemann S."/>
            <person name="Alexander J.E."/>
            <person name="Rich S.A."/>
            <person name="Livny J."/>
            <person name="Vlamakis H."/>
            <person name="Clish C."/>
            <person name="Bullock K."/>
            <person name="Deik A."/>
            <person name="Scott J."/>
            <person name="Pierce K.A."/>
            <person name="Xavier R.J."/>
            <person name="Alm E.J."/>
        </authorList>
    </citation>
    <scope>NUCLEOTIDE SEQUENCE [LARGE SCALE GENOMIC DNA]</scope>
    <source>
        <strain evidence="1 2">BIOML-A6</strain>
    </source>
</reference>
<organism evidence="1 2">
    <name type="scientific">Bacteroides cellulosilyticus</name>
    <dbReference type="NCBI Taxonomy" id="246787"/>
    <lineage>
        <taxon>Bacteria</taxon>
        <taxon>Pseudomonadati</taxon>
        <taxon>Bacteroidota</taxon>
        <taxon>Bacteroidia</taxon>
        <taxon>Bacteroidales</taxon>
        <taxon>Bacteroidaceae</taxon>
        <taxon>Bacteroides</taxon>
    </lineage>
</organism>
<dbReference type="Proteomes" id="UP000448877">
    <property type="component" value="Unassembled WGS sequence"/>
</dbReference>
<dbReference type="RefSeq" id="WP_004318017.1">
    <property type="nucleotide sequence ID" value="NZ_VVYV01000073.1"/>
</dbReference>
<proteinExistence type="predicted"/>
<sequence length="882" mass="98486">MIKEIKYNGYSANPSDYECADGDLSVAMNLIPEDGVLKGIQKPQCLFTLPQGKKVIYIHNISVYKHYIIYDTESAALQWLSSNDTDKQPEDIVSISGELYQVTSLGNTLIILTSEGIIYALYKSGTYVLMGSNPVFPSLSFRLRASMGNSDMLSASFPGFTPSIILNSLILSIEASQAVRDTVLAFTNKYTADAKTAGLFQYPFMIRYAYRMYDGTLNYISSPVKVYPSYGIPYLIHYTGYEVNNGLYTKFNMVVSHVASKLYYEITNFDEVKGSVAEWGELVKSIDIFITPPLYTVDQDSMCKSISPYAYLGPMGGSSAFLSYCANSGNENINGKLIYRCHNASESINSNQLFFGMSGKSLVDDDSSLPFYLISSIDVKKIQSGENIVSIENGALNSLEAKEVMEGDSNLMGTIVAKHAFPYNARLNLTGVTIIPPTFPLESCFQYANGEYDNETKKAVEKTYSYKAYIFIEAEKRKVMVQFLSGIPMNIVDSYFFYPNINAKELIIERIDNNGVKSYSYSKLHKHETLNGVYGSINTSFSSTPDMSLITDTEIGIPYPNKIYTSDVNDPFSFPALGVCTVGTGTIIGLSSAAKALSQGQFGQFPLYCFSTDGIWALEVSSTGSYSARQPITRDVCINSDSITQIDNAVLFATDRGIMLISGSTSQCISDILDSELAFSINSLPHLNKLVNNTRFNSTEFQFLTFREFLKTCRMIYDYIHQRIIIHNPSCTYAYLYSMDSKQWGMMHSNIMSGLNSYPDALAMTSDNDLVNFSQPDNTIEPITALAVTRPFKIDDPNMFKTIDTIIQRGYFKSSHVSQVLYGSNDLFNWHAVWSSTDKYMRGFHGTPYKAFRLVLICKLDKSESLLGFTVQFTPRMLNKPR</sequence>
<gene>
    <name evidence="1" type="ORF">F2Y81_26175</name>
</gene>
<evidence type="ECO:0000313" key="2">
    <source>
        <dbReference type="Proteomes" id="UP000448877"/>
    </source>
</evidence>